<feature type="transmembrane region" description="Helical" evidence="8">
    <location>
        <begin position="221"/>
        <end position="244"/>
    </location>
</feature>
<keyword evidence="7 8" id="KW-0472">Membrane</keyword>
<evidence type="ECO:0000256" key="3">
    <source>
        <dbReference type="ARBA" id="ARBA00022448"/>
    </source>
</evidence>
<protein>
    <submittedName>
        <fullName evidence="9">Spore gernimation protein</fullName>
    </submittedName>
</protein>
<dbReference type="PANTHER" id="PTHR34975">
    <property type="entry name" value="SPORE GERMINATION PROTEIN A2"/>
    <property type="match status" value="1"/>
</dbReference>
<keyword evidence="6 8" id="KW-1133">Transmembrane helix</keyword>
<sequence>MIASKKNLLTTSQAAVIVINLILGSGILTLPRSSVEKVHTPDVWITVILGGLIAMLAGVIIVKLCQRFPQKTFFEYILDIAGKWLGTAFGLLIICYFLMTAALQVRSMTEVTTFYLLEGTPSWAIMMAFMWVSFYLVTGGIQPIARLYEIILPITVLFFLLVSLLSLKIFEIDYLRPVLGLGIQPVFAGLKTTALTYSGFEIMLILCAFMKMPNKATKAVLVGISLPLVFYLITVVMVVGAFSIDGVVTRTWPTIDLIRSFELTGILFERFESLLLVLWIMQIFSSFSIAYYAASLGLSQIFGQKIRRFQYGLLPLLYIIAMAPKDINGVFALGDMVGNAALFLFGVLPLCLLIISRWKVKRVDAQSSP</sequence>
<evidence type="ECO:0000256" key="8">
    <source>
        <dbReference type="SAM" id="Phobius"/>
    </source>
</evidence>
<evidence type="ECO:0000256" key="1">
    <source>
        <dbReference type="ARBA" id="ARBA00004141"/>
    </source>
</evidence>
<name>A0ABR5N5J9_BRECH</name>
<comment type="similarity">
    <text evidence="2">Belongs to the amino acid-polyamine-organocation (APC) superfamily. Spore germination protein (SGP) (TC 2.A.3.9) family.</text>
</comment>
<proteinExistence type="inferred from homology"/>
<feature type="transmembrane region" description="Helical" evidence="8">
    <location>
        <begin position="119"/>
        <end position="138"/>
    </location>
</feature>
<feature type="transmembrane region" description="Helical" evidence="8">
    <location>
        <begin position="190"/>
        <end position="209"/>
    </location>
</feature>
<evidence type="ECO:0000256" key="7">
    <source>
        <dbReference type="ARBA" id="ARBA00023136"/>
    </source>
</evidence>
<evidence type="ECO:0000256" key="2">
    <source>
        <dbReference type="ARBA" id="ARBA00007998"/>
    </source>
</evidence>
<dbReference type="EMBL" id="LJJB01000010">
    <property type="protein sequence ID" value="KQL45906.1"/>
    <property type="molecule type" value="Genomic_DNA"/>
</dbReference>
<dbReference type="RefSeq" id="WP_055744974.1">
    <property type="nucleotide sequence ID" value="NZ_LJJB01000010.1"/>
</dbReference>
<comment type="caution">
    <text evidence="9">The sequence shown here is derived from an EMBL/GenBank/DDBJ whole genome shotgun (WGS) entry which is preliminary data.</text>
</comment>
<feature type="transmembrane region" description="Helical" evidence="8">
    <location>
        <begin position="273"/>
        <end position="294"/>
    </location>
</feature>
<feature type="transmembrane region" description="Helical" evidence="8">
    <location>
        <begin position="12"/>
        <end position="31"/>
    </location>
</feature>
<evidence type="ECO:0000256" key="5">
    <source>
        <dbReference type="ARBA" id="ARBA00022692"/>
    </source>
</evidence>
<feature type="transmembrane region" description="Helical" evidence="8">
    <location>
        <begin position="336"/>
        <end position="355"/>
    </location>
</feature>
<dbReference type="Gene3D" id="1.20.1740.10">
    <property type="entry name" value="Amino acid/polyamine transporter I"/>
    <property type="match status" value="1"/>
</dbReference>
<gene>
    <name evidence="9" type="ORF">AN963_12840</name>
</gene>
<reference evidence="9 10" key="1">
    <citation type="submission" date="2015-09" db="EMBL/GenBank/DDBJ databases">
        <title>Genome sequencing project for genomic taxonomy and phylogenomics of Bacillus-like bacteria.</title>
        <authorList>
            <person name="Liu B."/>
            <person name="Wang J."/>
            <person name="Zhu Y."/>
            <person name="Liu G."/>
            <person name="Chen Q."/>
            <person name="Chen Z."/>
            <person name="Lan J."/>
            <person name="Che J."/>
            <person name="Ge C."/>
            <person name="Shi H."/>
            <person name="Pan Z."/>
            <person name="Liu X."/>
        </authorList>
    </citation>
    <scope>NUCLEOTIDE SEQUENCE [LARGE SCALE GENOMIC DNA]</scope>
    <source>
        <strain evidence="9 10">DSM 8552</strain>
    </source>
</reference>
<evidence type="ECO:0000313" key="10">
    <source>
        <dbReference type="Proteomes" id="UP000051063"/>
    </source>
</evidence>
<dbReference type="Pfam" id="PF03845">
    <property type="entry name" value="Spore_permease"/>
    <property type="match status" value="1"/>
</dbReference>
<accession>A0ABR5N5J9</accession>
<feature type="transmembrane region" description="Helical" evidence="8">
    <location>
        <begin position="43"/>
        <end position="64"/>
    </location>
</feature>
<evidence type="ECO:0000256" key="6">
    <source>
        <dbReference type="ARBA" id="ARBA00022989"/>
    </source>
</evidence>
<dbReference type="PANTHER" id="PTHR34975:SF2">
    <property type="entry name" value="SPORE GERMINATION PROTEIN A2"/>
    <property type="match status" value="1"/>
</dbReference>
<keyword evidence="10" id="KW-1185">Reference proteome</keyword>
<comment type="subcellular location">
    <subcellularLocation>
        <location evidence="1">Membrane</location>
        <topology evidence="1">Multi-pass membrane protein</topology>
    </subcellularLocation>
</comment>
<dbReference type="NCBIfam" id="TIGR00912">
    <property type="entry name" value="2A0309"/>
    <property type="match status" value="1"/>
</dbReference>
<keyword evidence="5 8" id="KW-0812">Transmembrane</keyword>
<dbReference type="InterPro" id="IPR004761">
    <property type="entry name" value="Spore_GerAB"/>
</dbReference>
<feature type="transmembrane region" description="Helical" evidence="8">
    <location>
        <begin position="306"/>
        <end position="324"/>
    </location>
</feature>
<keyword evidence="3" id="KW-0813">Transport</keyword>
<organism evidence="9 10">
    <name type="scientific">Brevibacillus choshinensis</name>
    <dbReference type="NCBI Taxonomy" id="54911"/>
    <lineage>
        <taxon>Bacteria</taxon>
        <taxon>Bacillati</taxon>
        <taxon>Bacillota</taxon>
        <taxon>Bacilli</taxon>
        <taxon>Bacillales</taxon>
        <taxon>Paenibacillaceae</taxon>
        <taxon>Brevibacillus</taxon>
    </lineage>
</organism>
<feature type="transmembrane region" description="Helical" evidence="8">
    <location>
        <begin position="150"/>
        <end position="170"/>
    </location>
</feature>
<keyword evidence="4" id="KW-0309">Germination</keyword>
<evidence type="ECO:0000313" key="9">
    <source>
        <dbReference type="EMBL" id="KQL45906.1"/>
    </source>
</evidence>
<feature type="transmembrane region" description="Helical" evidence="8">
    <location>
        <begin position="76"/>
        <end position="99"/>
    </location>
</feature>
<evidence type="ECO:0000256" key="4">
    <source>
        <dbReference type="ARBA" id="ARBA00022544"/>
    </source>
</evidence>
<dbReference type="Proteomes" id="UP000051063">
    <property type="component" value="Unassembled WGS sequence"/>
</dbReference>